<accession>A0ABW4G7U6</accession>
<protein>
    <submittedName>
        <fullName evidence="2">DUF6603 domain-containing protein</fullName>
    </submittedName>
</protein>
<keyword evidence="3" id="KW-1185">Reference proteome</keyword>
<evidence type="ECO:0000313" key="2">
    <source>
        <dbReference type="EMBL" id="MFD1538812.1"/>
    </source>
</evidence>
<sequence>MDITALKGIIQAALASQPFTVSGAQLQSPPVTAVLTGLFGGDGLVLTDATQLQQSDTEVVVEGTTSGVLGLTGQHATVTFTLLDAVAQLHLTLDRLPDGWAPSASFPALTGSVFDDFTYTDPVLRLDSTGAPELPAGYPATFGYPDYSAAMKAAMTPGLSLSATITPSAEAGPLEWLLSGSSSWAVSGPIVTPQDQLSMVLSTSPQEGLAIGGFTIPFTLSLAAVAIQSKPGDSSQATFVTSTMRLDAEVERDVGGDVPLKIPLVARVASSTEPTLTVFSQPPPGQGLTLAQIATLIGVTSLDGQIPDGFPALDDIQLEEVKLVLTPGAGRPLTAVSVTIGWVSPQPYPVFGGLITFQDMAVTFTYLPDGFPLPNGSAGYVTTCGTASGVLAGGSLDAEILLPDLTFLCRLQPGTTIDITELVDHAVGSSIDMPQIGCSVLNLSGNVTAGQYRFQATVTDDWTFDLGHQPLALTQISMDLSKSPSGFGGQIACRFDIAGAELYGSAGYDATTQGWSFDVGTLLPVSIDLTDLADDILALLGLTLPDHTPALILTAVSFSFDTTTHTFEFRCATSLTIAATTVETGLWVTNDTFQGLLWVGQSYFEIDFADTDQRSTLSATWCATTEQDELEFADIAQALALPPPQLPAGLDLALQGATLTYEWGSGTSVLTIEADSATYGKAIFLADAATGTTRWFAGLAVGQSVELSDLPLLDKLLSPGQCASITDLRIVLSSADIDAATAATLNQGIADGYPTLPVTGAASMLGFAATVQFGDTTIPISLGMGDVTQGGGQSNPGNTIVGSQSGGTPVPTTAAAASDGTTWFQVQKSFGPLRLDKVGARYSQGVLWFSIAGSLSTGGLTITLQGASIGSPITSFQPQFDLQGLGIDFANAPLQIGGGFMKVPPTGGATFEYDGTLIVTSTGWGVTAYGSYAELDGAPSMFAFLQYQGTFGGPPAFLVTGIVGGFGYNSTLRIPGQNEVSTCPLVAGLSDPAAVGGQGATPVGALAALTGGSNPWVSHSLGQTWIAAGLTFTTYELLHSAALLVAEFGTELTIALLGMSTARFPPETASPAYATVQLQLEALFQPARGFFGITADLTRNSFLLDPACVLTGGFAFYVWFDPSNQSGDFVVTLGGYHPAFDPPSYYPDEPRLGFTWSLDSAVRVNGSAYLALTPSAIMAGGALSVTFQDGNLKAWLTAWADFLIQWRPFHFQTTIGVSIGVSYRMTMLGTSVTLSVELGADLTLCGPPTRGVAHVHWWVISFTVTFGAALSAQPGPLQTWQDFAPLLPPATDVVKLTAITGLSAATGQIGSADGDASWLVRGAAFSFTARSAIPATELYTGSSSQSPLYTGDKLDIRPMQLTGLTSTQRLSMTLDGTEQDLLADGWSIQPLTAGVPKALWGQGDGTSLEQGDDQLVTGQYVGLTLQAPTPELGWTGGQIDIAAGLGFDPLSPSGSTPIAASDPPTGDIPVTGANVVEQIEDGLTGSGSTGREALFNALTALNAQPAANDPLNAYAAAVKNLFTHEPLTTTGAP</sequence>
<feature type="domain" description="DUF6603" evidence="1">
    <location>
        <begin position="826"/>
        <end position="1330"/>
    </location>
</feature>
<evidence type="ECO:0000259" key="1">
    <source>
        <dbReference type="Pfam" id="PF20248"/>
    </source>
</evidence>
<name>A0ABW4G7U6_9ACTN</name>
<gene>
    <name evidence="2" type="ORF">ACFSJ0_17275</name>
</gene>
<dbReference type="Pfam" id="PF20248">
    <property type="entry name" value="DUF6603"/>
    <property type="match status" value="1"/>
</dbReference>
<dbReference type="EMBL" id="JBHUCM010000014">
    <property type="protein sequence ID" value="MFD1538812.1"/>
    <property type="molecule type" value="Genomic_DNA"/>
</dbReference>
<dbReference type="InterPro" id="IPR046538">
    <property type="entry name" value="DUF6603"/>
</dbReference>
<proteinExistence type="predicted"/>
<comment type="caution">
    <text evidence="2">The sequence shown here is derived from an EMBL/GenBank/DDBJ whole genome shotgun (WGS) entry which is preliminary data.</text>
</comment>
<dbReference type="Proteomes" id="UP001597097">
    <property type="component" value="Unassembled WGS sequence"/>
</dbReference>
<organism evidence="2 3">
    <name type="scientific">Nonomuraea guangzhouensis</name>
    <dbReference type="NCBI Taxonomy" id="1291555"/>
    <lineage>
        <taxon>Bacteria</taxon>
        <taxon>Bacillati</taxon>
        <taxon>Actinomycetota</taxon>
        <taxon>Actinomycetes</taxon>
        <taxon>Streptosporangiales</taxon>
        <taxon>Streptosporangiaceae</taxon>
        <taxon>Nonomuraea</taxon>
    </lineage>
</organism>
<evidence type="ECO:0000313" key="3">
    <source>
        <dbReference type="Proteomes" id="UP001597097"/>
    </source>
</evidence>
<reference evidence="3" key="1">
    <citation type="journal article" date="2019" name="Int. J. Syst. Evol. Microbiol.">
        <title>The Global Catalogue of Microorganisms (GCM) 10K type strain sequencing project: providing services to taxonomists for standard genome sequencing and annotation.</title>
        <authorList>
            <consortium name="The Broad Institute Genomics Platform"/>
            <consortium name="The Broad Institute Genome Sequencing Center for Infectious Disease"/>
            <person name="Wu L."/>
            <person name="Ma J."/>
        </authorList>
    </citation>
    <scope>NUCLEOTIDE SEQUENCE [LARGE SCALE GENOMIC DNA]</scope>
    <source>
        <strain evidence="3">CGMCC 1.15399</strain>
    </source>
</reference>
<dbReference type="RefSeq" id="WP_219530688.1">
    <property type="nucleotide sequence ID" value="NZ_JAHKRM010000009.1"/>
</dbReference>